<dbReference type="InterPro" id="IPR036388">
    <property type="entry name" value="WH-like_DNA-bd_sf"/>
</dbReference>
<evidence type="ECO:0000256" key="2">
    <source>
        <dbReference type="ARBA" id="ARBA00023125"/>
    </source>
</evidence>
<dbReference type="PANTHER" id="PTHR44688:SF16">
    <property type="entry name" value="DNA-BINDING TRANSCRIPTIONAL ACTIVATOR DEVR_DOSR"/>
    <property type="match status" value="1"/>
</dbReference>
<name>A0A1G8X4M6_9GAMM</name>
<proteinExistence type="predicted"/>
<dbReference type="CDD" id="cd06170">
    <property type="entry name" value="LuxR_C_like"/>
    <property type="match status" value="1"/>
</dbReference>
<evidence type="ECO:0000259" key="4">
    <source>
        <dbReference type="PROSITE" id="PS50043"/>
    </source>
</evidence>
<dbReference type="AlphaFoldDB" id="A0A1G8X4M6"/>
<evidence type="ECO:0000313" key="5">
    <source>
        <dbReference type="EMBL" id="SDJ85421.1"/>
    </source>
</evidence>
<dbReference type="PANTHER" id="PTHR44688">
    <property type="entry name" value="DNA-BINDING TRANSCRIPTIONAL ACTIVATOR DEVR_DOSR"/>
    <property type="match status" value="1"/>
</dbReference>
<dbReference type="InterPro" id="IPR000792">
    <property type="entry name" value="Tscrpt_reg_LuxR_C"/>
</dbReference>
<keyword evidence="2" id="KW-0238">DNA-binding</keyword>
<gene>
    <name evidence="5" type="ORF">SAMN04488540_11483</name>
</gene>
<evidence type="ECO:0000256" key="3">
    <source>
        <dbReference type="ARBA" id="ARBA00023163"/>
    </source>
</evidence>
<dbReference type="SMART" id="SM00421">
    <property type="entry name" value="HTH_LUXR"/>
    <property type="match status" value="1"/>
</dbReference>
<dbReference type="GO" id="GO:0006355">
    <property type="term" value="P:regulation of DNA-templated transcription"/>
    <property type="evidence" value="ECO:0007669"/>
    <property type="project" value="InterPro"/>
</dbReference>
<feature type="domain" description="HTH luxR-type" evidence="4">
    <location>
        <begin position="185"/>
        <end position="250"/>
    </location>
</feature>
<dbReference type="Pfam" id="PF00196">
    <property type="entry name" value="GerE"/>
    <property type="match status" value="1"/>
</dbReference>
<dbReference type="GO" id="GO:0003677">
    <property type="term" value="F:DNA binding"/>
    <property type="evidence" value="ECO:0007669"/>
    <property type="project" value="UniProtKB-KW"/>
</dbReference>
<evidence type="ECO:0000313" key="6">
    <source>
        <dbReference type="Proteomes" id="UP000199527"/>
    </source>
</evidence>
<dbReference type="OrthoDB" id="6115007at2"/>
<keyword evidence="1" id="KW-0805">Transcription regulation</keyword>
<protein>
    <submittedName>
        <fullName evidence="5">Regulatory protein, luxR family</fullName>
    </submittedName>
</protein>
<keyword evidence="3" id="KW-0804">Transcription</keyword>
<dbReference type="RefSeq" id="WP_090366817.1">
    <property type="nucleotide sequence ID" value="NZ_FNEM01000014.1"/>
</dbReference>
<accession>A0A1G8X4M6</accession>
<dbReference type="Gene3D" id="1.10.10.10">
    <property type="entry name" value="Winged helix-like DNA-binding domain superfamily/Winged helix DNA-binding domain"/>
    <property type="match status" value="1"/>
</dbReference>
<dbReference type="InterPro" id="IPR016032">
    <property type="entry name" value="Sig_transdc_resp-reg_C-effctor"/>
</dbReference>
<dbReference type="EMBL" id="FNEM01000014">
    <property type="protein sequence ID" value="SDJ85421.1"/>
    <property type="molecule type" value="Genomic_DNA"/>
</dbReference>
<sequence length="253" mass="28979">MSTIQTQKCPIDGDHLQRASDYLAQFGITHFFYGITTKVMIPSLHQFKKLRRRLPQEMIRAKCGVYSSDAILTFRHHYLQHFAATDEPYFNKHPLGLSVWQDPDLNGSKGEQFARLLEEYQIRSRGVWHLPIRQHPDWLAAFVFFSDQDRQTLLENLTANEADIGHHLALYAALFNEQCISQLNPIANFSCLSERALAILRLTAEGNSSEEVAEQLSLTESGVNYHLDRIKELLNARNRAQLISMAHTMGLLD</sequence>
<dbReference type="SUPFAM" id="SSF46894">
    <property type="entry name" value="C-terminal effector domain of the bipartite response regulators"/>
    <property type="match status" value="1"/>
</dbReference>
<dbReference type="Proteomes" id="UP000199527">
    <property type="component" value="Unassembled WGS sequence"/>
</dbReference>
<evidence type="ECO:0000256" key="1">
    <source>
        <dbReference type="ARBA" id="ARBA00023015"/>
    </source>
</evidence>
<organism evidence="5 6">
    <name type="scientific">Ferrimonas sediminum</name>
    <dbReference type="NCBI Taxonomy" id="718193"/>
    <lineage>
        <taxon>Bacteria</taxon>
        <taxon>Pseudomonadati</taxon>
        <taxon>Pseudomonadota</taxon>
        <taxon>Gammaproteobacteria</taxon>
        <taxon>Alteromonadales</taxon>
        <taxon>Ferrimonadaceae</taxon>
        <taxon>Ferrimonas</taxon>
    </lineage>
</organism>
<dbReference type="PROSITE" id="PS50043">
    <property type="entry name" value="HTH_LUXR_2"/>
    <property type="match status" value="1"/>
</dbReference>
<dbReference type="PRINTS" id="PR00038">
    <property type="entry name" value="HTHLUXR"/>
</dbReference>
<keyword evidence="6" id="KW-1185">Reference proteome</keyword>
<reference evidence="6" key="1">
    <citation type="submission" date="2016-10" db="EMBL/GenBank/DDBJ databases">
        <authorList>
            <person name="Varghese N."/>
            <person name="Submissions S."/>
        </authorList>
    </citation>
    <scope>NUCLEOTIDE SEQUENCE [LARGE SCALE GENOMIC DNA]</scope>
    <source>
        <strain evidence="6">DSM 23317</strain>
    </source>
</reference>